<accession>A0ABP8MNH6</accession>
<feature type="transmembrane region" description="Helical" evidence="1">
    <location>
        <begin position="77"/>
        <end position="98"/>
    </location>
</feature>
<feature type="transmembrane region" description="Helical" evidence="1">
    <location>
        <begin position="44"/>
        <end position="65"/>
    </location>
</feature>
<organism evidence="3 4">
    <name type="scientific">Nibrella saemangeumensis</name>
    <dbReference type="NCBI Taxonomy" id="1084526"/>
    <lineage>
        <taxon>Bacteria</taxon>
        <taxon>Pseudomonadati</taxon>
        <taxon>Bacteroidota</taxon>
        <taxon>Cytophagia</taxon>
        <taxon>Cytophagales</taxon>
        <taxon>Spirosomataceae</taxon>
        <taxon>Nibrella</taxon>
    </lineage>
</organism>
<keyword evidence="1" id="KW-0472">Membrane</keyword>
<gene>
    <name evidence="3" type="ORF">GCM10023189_18270</name>
</gene>
<feature type="domain" description="Signal transduction histidine kinase internal region" evidence="2">
    <location>
        <begin position="158"/>
        <end position="234"/>
    </location>
</feature>
<evidence type="ECO:0000313" key="3">
    <source>
        <dbReference type="EMBL" id="GAA4453361.1"/>
    </source>
</evidence>
<evidence type="ECO:0000313" key="4">
    <source>
        <dbReference type="Proteomes" id="UP001501175"/>
    </source>
</evidence>
<sequence>MKLATDFRIRLIGILVIAIHRFGLMQAARAGGEETAPLLGLLDHILLASVIIWESSRLVVVYFQRRYPTEQLSRRRFTAEALTLLLVTTALFSVHRFAYEVTHLDNPTPISFMLYGLLDTLLYSTLVAAFYKMLLFIEAWQKANQEAEQLKKANLISQLDSLKNQVKPHFLFNSLNTLTALVEKDSDQAVKFIAELSKVYRYLLQSNEKELISLTSELEFTQAYFFLLQTRFGNGIALNVDVADGCLDTLIPPLTLQILVENAVKHNQVSVRKPLQVNVLIEQNRWLVVTNNIQRKRVAVPTNGMGLSNIATKYKLLNQPDIVVTEEPKRFNVKIPLIQVTTP</sequence>
<dbReference type="Proteomes" id="UP001501175">
    <property type="component" value="Unassembled WGS sequence"/>
</dbReference>
<feature type="transmembrane region" description="Helical" evidence="1">
    <location>
        <begin position="7"/>
        <end position="24"/>
    </location>
</feature>
<keyword evidence="1" id="KW-0812">Transmembrane</keyword>
<name>A0ABP8MNH6_9BACT</name>
<dbReference type="EMBL" id="BAABHD010000022">
    <property type="protein sequence ID" value="GAA4453361.1"/>
    <property type="molecule type" value="Genomic_DNA"/>
</dbReference>
<evidence type="ECO:0000259" key="2">
    <source>
        <dbReference type="Pfam" id="PF06580"/>
    </source>
</evidence>
<dbReference type="PANTHER" id="PTHR34220">
    <property type="entry name" value="SENSOR HISTIDINE KINASE YPDA"/>
    <property type="match status" value="1"/>
</dbReference>
<keyword evidence="4" id="KW-1185">Reference proteome</keyword>
<keyword evidence="1" id="KW-1133">Transmembrane helix</keyword>
<dbReference type="InterPro" id="IPR010559">
    <property type="entry name" value="Sig_transdc_His_kin_internal"/>
</dbReference>
<reference evidence="4" key="1">
    <citation type="journal article" date="2019" name="Int. J. Syst. Evol. Microbiol.">
        <title>The Global Catalogue of Microorganisms (GCM) 10K type strain sequencing project: providing services to taxonomists for standard genome sequencing and annotation.</title>
        <authorList>
            <consortium name="The Broad Institute Genomics Platform"/>
            <consortium name="The Broad Institute Genome Sequencing Center for Infectious Disease"/>
            <person name="Wu L."/>
            <person name="Ma J."/>
        </authorList>
    </citation>
    <scope>NUCLEOTIDE SEQUENCE [LARGE SCALE GENOMIC DNA]</scope>
    <source>
        <strain evidence="4">JCM 17927</strain>
    </source>
</reference>
<protein>
    <recommendedName>
        <fullName evidence="2">Signal transduction histidine kinase internal region domain-containing protein</fullName>
    </recommendedName>
</protein>
<proteinExistence type="predicted"/>
<dbReference type="PANTHER" id="PTHR34220:SF7">
    <property type="entry name" value="SENSOR HISTIDINE KINASE YPDA"/>
    <property type="match status" value="1"/>
</dbReference>
<evidence type="ECO:0000256" key="1">
    <source>
        <dbReference type="SAM" id="Phobius"/>
    </source>
</evidence>
<dbReference type="InterPro" id="IPR050640">
    <property type="entry name" value="Bact_2-comp_sensor_kinase"/>
</dbReference>
<comment type="caution">
    <text evidence="3">The sequence shown here is derived from an EMBL/GenBank/DDBJ whole genome shotgun (WGS) entry which is preliminary data.</text>
</comment>
<dbReference type="RefSeq" id="WP_345242743.1">
    <property type="nucleotide sequence ID" value="NZ_BAABHD010000022.1"/>
</dbReference>
<dbReference type="Pfam" id="PF06580">
    <property type="entry name" value="His_kinase"/>
    <property type="match status" value="1"/>
</dbReference>
<feature type="transmembrane region" description="Helical" evidence="1">
    <location>
        <begin position="110"/>
        <end position="131"/>
    </location>
</feature>